<keyword evidence="3" id="KW-1185">Reference proteome</keyword>
<protein>
    <submittedName>
        <fullName evidence="2">Amidohydrolase 2</fullName>
    </submittedName>
</protein>
<evidence type="ECO:0000259" key="1">
    <source>
        <dbReference type="Pfam" id="PF04909"/>
    </source>
</evidence>
<evidence type="ECO:0000313" key="3">
    <source>
        <dbReference type="Proteomes" id="UP000054770"/>
    </source>
</evidence>
<dbReference type="PANTHER" id="PTHR35563">
    <property type="entry name" value="BARREL METAL-DEPENDENT HYDROLASE, PUTATIVE (AFU_ORTHOLOGUE AFUA_1G16240)-RELATED"/>
    <property type="match status" value="1"/>
</dbReference>
<accession>A0A158K6F2</accession>
<dbReference type="InterPro" id="IPR006680">
    <property type="entry name" value="Amidohydro-rel"/>
</dbReference>
<dbReference type="PANTHER" id="PTHR35563:SF2">
    <property type="entry name" value="BARREL METAL-DEPENDENT HYDROLASE, PUTATIVE (AFU_ORTHOLOGUE AFUA_1G16240)-RELATED"/>
    <property type="match status" value="1"/>
</dbReference>
<dbReference type="InterPro" id="IPR032466">
    <property type="entry name" value="Metal_Hydrolase"/>
</dbReference>
<proteinExistence type="predicted"/>
<dbReference type="GO" id="GO:0016787">
    <property type="term" value="F:hydrolase activity"/>
    <property type="evidence" value="ECO:0007669"/>
    <property type="project" value="UniProtKB-KW"/>
</dbReference>
<dbReference type="AlphaFoldDB" id="A0A158K6F2"/>
<evidence type="ECO:0000313" key="2">
    <source>
        <dbReference type="EMBL" id="SAL76303.1"/>
    </source>
</evidence>
<reference evidence="2" key="1">
    <citation type="submission" date="2016-01" db="EMBL/GenBank/DDBJ databases">
        <authorList>
            <person name="Peeters C."/>
        </authorList>
    </citation>
    <scope>NUCLEOTIDE SEQUENCE [LARGE SCALE GENOMIC DNA]</scope>
    <source>
        <strain evidence="2">LMG 22940</strain>
    </source>
</reference>
<sequence>MANSSMNDAIDPLRPVDVVPAKMPSPPAIPLPLNACDAHSHVFGPYDDFPFATASSYPPPLAPAATYLAMLDTIGARRGVLVQPAPYGTDNTALMAALRSGVGRIRGVAVVNGDVPDEGLHRLELSGVCALRFNEMPSPQTGKPFAGSVGLDAALALASRMKALDWHAQVWARCSDVPAITEKLDRVGLSVVFEHMTCFDPSLGTGHRDFQNVLALIREGRIGVKLALCRVSKLPPHYQDLRPFHDLMVEANARQLVWSSDWPYVRMGDAAPDVGALVNTFDEWVTDASLRHTILVDNPARFYRFDDWTARHIFRKGNPCH</sequence>
<comment type="caution">
    <text evidence="2">The sequence shown here is derived from an EMBL/GenBank/DDBJ whole genome shotgun (WGS) entry which is preliminary data.</text>
</comment>
<dbReference type="Proteomes" id="UP000054770">
    <property type="component" value="Unassembled WGS sequence"/>
</dbReference>
<dbReference type="Pfam" id="PF04909">
    <property type="entry name" value="Amidohydro_2"/>
    <property type="match status" value="1"/>
</dbReference>
<dbReference type="EMBL" id="FCON02000065">
    <property type="protein sequence ID" value="SAL76303.1"/>
    <property type="molecule type" value="Genomic_DNA"/>
</dbReference>
<dbReference type="Gene3D" id="3.20.20.140">
    <property type="entry name" value="Metal-dependent hydrolases"/>
    <property type="match status" value="1"/>
</dbReference>
<dbReference type="InterPro" id="IPR052358">
    <property type="entry name" value="Aro_Compnd_Degr_Hydrolases"/>
</dbReference>
<organism evidence="2 3">
    <name type="scientific">Caballeronia choica</name>
    <dbReference type="NCBI Taxonomy" id="326476"/>
    <lineage>
        <taxon>Bacteria</taxon>
        <taxon>Pseudomonadati</taxon>
        <taxon>Pseudomonadota</taxon>
        <taxon>Betaproteobacteria</taxon>
        <taxon>Burkholderiales</taxon>
        <taxon>Burkholderiaceae</taxon>
        <taxon>Caballeronia</taxon>
    </lineage>
</organism>
<feature type="domain" description="Amidohydrolase-related" evidence="1">
    <location>
        <begin position="36"/>
        <end position="305"/>
    </location>
</feature>
<name>A0A158K6F2_9BURK</name>
<dbReference type="SUPFAM" id="SSF51556">
    <property type="entry name" value="Metallo-dependent hydrolases"/>
    <property type="match status" value="1"/>
</dbReference>
<gene>
    <name evidence="2" type="ORF">AWB68_04953</name>
</gene>